<sequence>MKINKHIAVLVAVLVLVSNAGLAFQVHYCGDKIASVSFTSFAKSPQKSCCGKLEKKSSCCKDREIKPVKKTDHSFAKAFSFQLEIPLASYDWKPIESLVPVSIKNNAADAFYCDSNAPPLYKLYSQYLFYA</sequence>
<dbReference type="Proteomes" id="UP000297407">
    <property type="component" value="Unassembled WGS sequence"/>
</dbReference>
<feature type="signal peptide" evidence="1">
    <location>
        <begin position="1"/>
        <end position="23"/>
    </location>
</feature>
<comment type="caution">
    <text evidence="2">The sequence shown here is derived from an EMBL/GenBank/DDBJ whole genome shotgun (WGS) entry which is preliminary data.</text>
</comment>
<dbReference type="Pfam" id="PF26622">
    <property type="entry name" value="DUF8199"/>
    <property type="match status" value="1"/>
</dbReference>
<evidence type="ECO:0000313" key="2">
    <source>
        <dbReference type="EMBL" id="TGD56951.1"/>
    </source>
</evidence>
<accession>A0A4Z0L3N4</accession>
<evidence type="ECO:0000256" key="1">
    <source>
        <dbReference type="SAM" id="SignalP"/>
    </source>
</evidence>
<dbReference type="InterPro" id="IPR058512">
    <property type="entry name" value="DUF8199"/>
</dbReference>
<organism evidence="2 3">
    <name type="scientific">Flavobacterium humi</name>
    <dbReference type="NCBI Taxonomy" id="2562683"/>
    <lineage>
        <taxon>Bacteria</taxon>
        <taxon>Pseudomonadati</taxon>
        <taxon>Bacteroidota</taxon>
        <taxon>Flavobacteriia</taxon>
        <taxon>Flavobacteriales</taxon>
        <taxon>Flavobacteriaceae</taxon>
        <taxon>Flavobacterium</taxon>
    </lineage>
</organism>
<gene>
    <name evidence="2" type="ORF">E4635_14255</name>
</gene>
<keyword evidence="3" id="KW-1185">Reference proteome</keyword>
<feature type="chain" id="PRO_5021214573" evidence="1">
    <location>
        <begin position="24"/>
        <end position="131"/>
    </location>
</feature>
<dbReference type="RefSeq" id="WP_135527375.1">
    <property type="nucleotide sequence ID" value="NZ_SRLH01000008.1"/>
</dbReference>
<keyword evidence="1" id="KW-0732">Signal</keyword>
<protein>
    <submittedName>
        <fullName evidence="2">Uncharacterized protein</fullName>
    </submittedName>
</protein>
<proteinExistence type="predicted"/>
<dbReference type="InterPro" id="IPR058060">
    <property type="entry name" value="HYC_CC_PP"/>
</dbReference>
<dbReference type="NCBIfam" id="NF047658">
    <property type="entry name" value="HYC_CC_PP"/>
    <property type="match status" value="1"/>
</dbReference>
<dbReference type="OrthoDB" id="795045at2"/>
<evidence type="ECO:0000313" key="3">
    <source>
        <dbReference type="Proteomes" id="UP000297407"/>
    </source>
</evidence>
<name>A0A4Z0L3N4_9FLAO</name>
<dbReference type="EMBL" id="SRLH01000008">
    <property type="protein sequence ID" value="TGD56951.1"/>
    <property type="molecule type" value="Genomic_DNA"/>
</dbReference>
<reference evidence="2 3" key="1">
    <citation type="submission" date="2019-04" db="EMBL/GenBank/DDBJ databases">
        <title>Flavobacterium sp. strain DS2-A Genome sequencing and assembly.</title>
        <authorList>
            <person name="Kim I."/>
        </authorList>
    </citation>
    <scope>NUCLEOTIDE SEQUENCE [LARGE SCALE GENOMIC DNA]</scope>
    <source>
        <strain evidence="2 3">DS2-A</strain>
    </source>
</reference>
<dbReference type="AlphaFoldDB" id="A0A4Z0L3N4"/>